<comment type="caution">
    <text evidence="1">The sequence shown here is derived from an EMBL/GenBank/DDBJ whole genome shotgun (WGS) entry which is preliminary data.</text>
</comment>
<dbReference type="InterPro" id="IPR029045">
    <property type="entry name" value="ClpP/crotonase-like_dom_sf"/>
</dbReference>
<evidence type="ECO:0000313" key="2">
    <source>
        <dbReference type="Proteomes" id="UP000196655"/>
    </source>
</evidence>
<sequence length="484" mass="51494">MRRWAIAAWIGAALMVTAGTAAGAAYLAVIRPNYPQLPPADAPAPGSRAEAQRQDLERLRRLPEIDRSFSPEALAAFNRQIDALAAQASAAAPGGLDDAGFELGVTRAVALAGNGHTYVRGVSMGRSLNTLPLRLVWFDDGLYVVSARAALAELLGARVLALGGQAPETLAGTLRPYVGGRDSRARLLSADLISSPAALHALGLLPSPDAATLELQLADGRRVTRDIAADPRPLMRGDGVVRQPALDLLPARLPQDDGPWRHVLSGADALPLYLQHGDRSYWQAYPDPSTLFVELRSVSNDPGTGLSDFLAGVVEEAARRQPRAAIIDLRANPGGNYELTAEFTRRLPEALGPDGRIYVLTGPDTFSAAITTLARLKHFALGDIEIVGQPMGDVTAFWAEGGRMSLPNSGLSIRYASAFHDWEHGCGLAQIGRCFWLNYIYGVAAGDLSPTMPTGFTFADYRAGHDPAFDAIAIRRGTARQAGG</sequence>
<dbReference type="Gene3D" id="3.90.226.10">
    <property type="entry name" value="2-enoyl-CoA Hydratase, Chain A, domain 1"/>
    <property type="match status" value="1"/>
</dbReference>
<evidence type="ECO:0000313" key="1">
    <source>
        <dbReference type="EMBL" id="OWJ67280.1"/>
    </source>
</evidence>
<evidence type="ECO:0008006" key="3">
    <source>
        <dbReference type="Google" id="ProtNLM"/>
    </source>
</evidence>
<name>A0A211ZPV8_9PROT</name>
<organism evidence="1 2">
    <name type="scientific">Inquilinus limosus</name>
    <dbReference type="NCBI Taxonomy" id="171674"/>
    <lineage>
        <taxon>Bacteria</taxon>
        <taxon>Pseudomonadati</taxon>
        <taxon>Pseudomonadota</taxon>
        <taxon>Alphaproteobacteria</taxon>
        <taxon>Rhodospirillales</taxon>
        <taxon>Rhodospirillaceae</taxon>
        <taxon>Inquilinus</taxon>
    </lineage>
</organism>
<reference evidence="2" key="1">
    <citation type="submission" date="2017-05" db="EMBL/GenBank/DDBJ databases">
        <authorList>
            <person name="Macchi M."/>
            <person name="Festa S."/>
            <person name="Coppotelli B.M."/>
            <person name="Morelli I.S."/>
        </authorList>
    </citation>
    <scope>NUCLEOTIDE SEQUENCE [LARGE SCALE GENOMIC DNA]</scope>
    <source>
        <strain evidence="2">I</strain>
    </source>
</reference>
<dbReference type="Proteomes" id="UP000196655">
    <property type="component" value="Unassembled WGS sequence"/>
</dbReference>
<gene>
    <name evidence="1" type="ORF">BWR60_09790</name>
</gene>
<dbReference type="OrthoDB" id="5480566at2"/>
<accession>A0A211ZPV8</accession>
<dbReference type="AlphaFoldDB" id="A0A211ZPV8"/>
<proteinExistence type="predicted"/>
<protein>
    <recommendedName>
        <fullName evidence="3">Tail specific protease domain-containing protein</fullName>
    </recommendedName>
</protein>
<dbReference type="RefSeq" id="WP_088150831.1">
    <property type="nucleotide sequence ID" value="NZ_NHON01000014.1"/>
</dbReference>
<keyword evidence="2" id="KW-1185">Reference proteome</keyword>
<dbReference type="SUPFAM" id="SSF52096">
    <property type="entry name" value="ClpP/crotonase"/>
    <property type="match status" value="1"/>
</dbReference>
<dbReference type="EMBL" id="NHON01000014">
    <property type="protein sequence ID" value="OWJ67280.1"/>
    <property type="molecule type" value="Genomic_DNA"/>
</dbReference>